<dbReference type="PANTHER" id="PTHR23505:SF79">
    <property type="entry name" value="PROTEIN SPINSTER"/>
    <property type="match status" value="1"/>
</dbReference>
<feature type="transmembrane region" description="Helical" evidence="7">
    <location>
        <begin position="331"/>
        <end position="352"/>
    </location>
</feature>
<feature type="transmembrane region" description="Helical" evidence="7">
    <location>
        <begin position="456"/>
        <end position="472"/>
    </location>
</feature>
<keyword evidence="4 7" id="KW-1133">Transmembrane helix</keyword>
<dbReference type="Gene3D" id="1.20.1250.20">
    <property type="entry name" value="MFS general substrate transporter like domains"/>
    <property type="match status" value="1"/>
</dbReference>
<keyword evidence="3 7" id="KW-0812">Transmembrane</keyword>
<comment type="similarity">
    <text evidence="6">Belongs to the major facilitator superfamily. Spinster (TC 2.A.1.49) family.</text>
</comment>
<dbReference type="Pfam" id="PF07690">
    <property type="entry name" value="MFS_1"/>
    <property type="match status" value="1"/>
</dbReference>
<evidence type="ECO:0000313" key="9">
    <source>
        <dbReference type="Proteomes" id="UP001419268"/>
    </source>
</evidence>
<dbReference type="PANTHER" id="PTHR23505">
    <property type="entry name" value="SPINSTER"/>
    <property type="match status" value="1"/>
</dbReference>
<evidence type="ECO:0000256" key="2">
    <source>
        <dbReference type="ARBA" id="ARBA00022448"/>
    </source>
</evidence>
<keyword evidence="9" id="KW-1185">Reference proteome</keyword>
<reference evidence="8 9" key="1">
    <citation type="submission" date="2024-01" db="EMBL/GenBank/DDBJ databases">
        <title>Genome assemblies of Stephania.</title>
        <authorList>
            <person name="Yang L."/>
        </authorList>
    </citation>
    <scope>NUCLEOTIDE SEQUENCE [LARGE SCALE GENOMIC DNA]</scope>
    <source>
        <strain evidence="8">JXDWG</strain>
        <tissue evidence="8">Leaf</tissue>
    </source>
</reference>
<protein>
    <recommendedName>
        <fullName evidence="10">Major facilitator superfamily (MFS) profile domain-containing protein</fullName>
    </recommendedName>
</protein>
<evidence type="ECO:0000256" key="7">
    <source>
        <dbReference type="SAM" id="Phobius"/>
    </source>
</evidence>
<feature type="transmembrane region" description="Helical" evidence="7">
    <location>
        <begin position="368"/>
        <end position="388"/>
    </location>
</feature>
<dbReference type="GO" id="GO:0022857">
    <property type="term" value="F:transmembrane transporter activity"/>
    <property type="evidence" value="ECO:0007669"/>
    <property type="project" value="InterPro"/>
</dbReference>
<feature type="transmembrane region" description="Helical" evidence="7">
    <location>
        <begin position="198"/>
        <end position="218"/>
    </location>
</feature>
<accession>A0AAP0EZK0</accession>
<organism evidence="8 9">
    <name type="scientific">Stephania cephalantha</name>
    <dbReference type="NCBI Taxonomy" id="152367"/>
    <lineage>
        <taxon>Eukaryota</taxon>
        <taxon>Viridiplantae</taxon>
        <taxon>Streptophyta</taxon>
        <taxon>Embryophyta</taxon>
        <taxon>Tracheophyta</taxon>
        <taxon>Spermatophyta</taxon>
        <taxon>Magnoliopsida</taxon>
        <taxon>Ranunculales</taxon>
        <taxon>Menispermaceae</taxon>
        <taxon>Menispermoideae</taxon>
        <taxon>Cissampelideae</taxon>
        <taxon>Stephania</taxon>
    </lineage>
</organism>
<evidence type="ECO:0000256" key="3">
    <source>
        <dbReference type="ARBA" id="ARBA00022692"/>
    </source>
</evidence>
<feature type="transmembrane region" description="Helical" evidence="7">
    <location>
        <begin position="400"/>
        <end position="420"/>
    </location>
</feature>
<evidence type="ECO:0008006" key="10">
    <source>
        <dbReference type="Google" id="ProtNLM"/>
    </source>
</evidence>
<proteinExistence type="inferred from homology"/>
<dbReference type="CDD" id="cd17328">
    <property type="entry name" value="MFS_spinster_like"/>
    <property type="match status" value="1"/>
</dbReference>
<feature type="transmembrane region" description="Helical" evidence="7">
    <location>
        <begin position="492"/>
        <end position="514"/>
    </location>
</feature>
<dbReference type="GO" id="GO:0016020">
    <property type="term" value="C:membrane"/>
    <property type="evidence" value="ECO:0007669"/>
    <property type="project" value="UniProtKB-SubCell"/>
</dbReference>
<evidence type="ECO:0000256" key="6">
    <source>
        <dbReference type="ARBA" id="ARBA00024338"/>
    </source>
</evidence>
<feature type="transmembrane region" description="Helical" evidence="7">
    <location>
        <begin position="88"/>
        <end position="108"/>
    </location>
</feature>
<sequence>MAIQNDLSKQSEALKIGRDDAVAITVHDDSARSPDEGTSDSKPSWFTPKRCLCNESPFRCLSLLDGFLDSILSVKLPERRPNSKPSRFTPKSLSLLVIFCVINLINYIDRGAIATNGVNGSRGKCTADGKCTPGSGIQGHFNLSNFEDGVLSSAFMVGLLVASPIFASFAKRIAVALLVAGLTKFLDDSRFPHTNVTALLRFVGVGEASFISLAAPFIDDNAPVSQVGVHLGWRVAFFVEAVLMLPFVILGFVIKPLNLKGFTPAELEKASPSEERLGSKVEGKKVGILAGNEKNNDSSLDKTPLPKDKVKPLNQFTRFWKDLRALLREKVFITNVLGYVAYNFVIGAYSYWGPKAGYGIYHMKNADMVFGGMTVICGILGTIAGGLVLDKMNPTLSNAFKLLSGATLLGAIFCFAAFWSRNLYGFIALFAVGELFVFATQGPVNFVCLRCIEPSLRALSMALSTVSIHIFGDVPSSPIVGVIQDHLDNWRVTSLILTSILFLASAIWFVGIFLKGEDKFNKDIDGQAAADINSNLTPLREGETIPTKAQEFV</sequence>
<feature type="transmembrane region" description="Helical" evidence="7">
    <location>
        <begin position="426"/>
        <end position="449"/>
    </location>
</feature>
<evidence type="ECO:0000313" key="8">
    <source>
        <dbReference type="EMBL" id="KAK9101077.1"/>
    </source>
</evidence>
<dbReference type="Proteomes" id="UP001419268">
    <property type="component" value="Unassembled WGS sequence"/>
</dbReference>
<feature type="transmembrane region" description="Helical" evidence="7">
    <location>
        <begin position="153"/>
        <end position="186"/>
    </location>
</feature>
<dbReference type="InterPro" id="IPR036259">
    <property type="entry name" value="MFS_trans_sf"/>
</dbReference>
<dbReference type="EMBL" id="JBBNAG010000010">
    <property type="protein sequence ID" value="KAK9101077.1"/>
    <property type="molecule type" value="Genomic_DNA"/>
</dbReference>
<keyword evidence="2" id="KW-0813">Transport</keyword>
<evidence type="ECO:0000256" key="4">
    <source>
        <dbReference type="ARBA" id="ARBA00022989"/>
    </source>
</evidence>
<feature type="transmembrane region" description="Helical" evidence="7">
    <location>
        <begin position="230"/>
        <end position="254"/>
    </location>
</feature>
<name>A0AAP0EZK0_9MAGN</name>
<keyword evidence="5 7" id="KW-0472">Membrane</keyword>
<comment type="caution">
    <text evidence="8">The sequence shown here is derived from an EMBL/GenBank/DDBJ whole genome shotgun (WGS) entry which is preliminary data.</text>
</comment>
<gene>
    <name evidence="8" type="ORF">Scep_024507</name>
</gene>
<dbReference type="InterPro" id="IPR011701">
    <property type="entry name" value="MFS"/>
</dbReference>
<dbReference type="SUPFAM" id="SSF103473">
    <property type="entry name" value="MFS general substrate transporter"/>
    <property type="match status" value="1"/>
</dbReference>
<dbReference type="AlphaFoldDB" id="A0AAP0EZK0"/>
<evidence type="ECO:0000256" key="1">
    <source>
        <dbReference type="ARBA" id="ARBA00004141"/>
    </source>
</evidence>
<dbReference type="InterPro" id="IPR044770">
    <property type="entry name" value="MFS_spinster-like"/>
</dbReference>
<evidence type="ECO:0000256" key="5">
    <source>
        <dbReference type="ARBA" id="ARBA00023136"/>
    </source>
</evidence>
<comment type="subcellular location">
    <subcellularLocation>
        <location evidence="1">Membrane</location>
        <topology evidence="1">Multi-pass membrane protein</topology>
    </subcellularLocation>
</comment>